<feature type="compositionally biased region" description="Basic residues" evidence="1">
    <location>
        <begin position="98"/>
        <end position="107"/>
    </location>
</feature>
<feature type="non-terminal residue" evidence="2">
    <location>
        <position position="1"/>
    </location>
</feature>
<evidence type="ECO:0000256" key="1">
    <source>
        <dbReference type="SAM" id="MobiDB-lite"/>
    </source>
</evidence>
<sequence length="237" mass="26686">TFLFQVSLGTPKKKSRVANRINIPRRNEAKLAKASASILSWKEDKTKSDKNEVKDDLKRKYQRRERRGNFNDGRASSLNRKLMLRNPFRRRGEWGSGRSRRSFRNRSRSMEGVLGCSPSHLWAPGLPARSRRSLLQISTAFPCAKSSRRGRSKSSRSAGFPAPPPRPASSQSLSPSRSRRSLLVRLGRIASRVSVAALDLLTFMPGGGQLRREEGAFFTSAMLVKEDALKKSGRRFE</sequence>
<accession>A0A6H5GFG4</accession>
<protein>
    <submittedName>
        <fullName evidence="2">Uncharacterized protein</fullName>
    </submittedName>
</protein>
<evidence type="ECO:0000313" key="3">
    <source>
        <dbReference type="Proteomes" id="UP000479000"/>
    </source>
</evidence>
<feature type="region of interest" description="Disordered" evidence="1">
    <location>
        <begin position="89"/>
        <end position="114"/>
    </location>
</feature>
<dbReference type="Proteomes" id="UP000479000">
    <property type="component" value="Unassembled WGS sequence"/>
</dbReference>
<name>A0A6H5GFG4_9HEMI</name>
<organism evidence="2 3">
    <name type="scientific">Nesidiocoris tenuis</name>
    <dbReference type="NCBI Taxonomy" id="355587"/>
    <lineage>
        <taxon>Eukaryota</taxon>
        <taxon>Metazoa</taxon>
        <taxon>Ecdysozoa</taxon>
        <taxon>Arthropoda</taxon>
        <taxon>Hexapoda</taxon>
        <taxon>Insecta</taxon>
        <taxon>Pterygota</taxon>
        <taxon>Neoptera</taxon>
        <taxon>Paraneoptera</taxon>
        <taxon>Hemiptera</taxon>
        <taxon>Heteroptera</taxon>
        <taxon>Panheteroptera</taxon>
        <taxon>Cimicomorpha</taxon>
        <taxon>Miridae</taxon>
        <taxon>Dicyphina</taxon>
        <taxon>Nesidiocoris</taxon>
    </lineage>
</organism>
<feature type="region of interest" description="Disordered" evidence="1">
    <location>
        <begin position="144"/>
        <end position="177"/>
    </location>
</feature>
<proteinExistence type="predicted"/>
<evidence type="ECO:0000313" key="2">
    <source>
        <dbReference type="EMBL" id="CAB0002274.1"/>
    </source>
</evidence>
<gene>
    <name evidence="2" type="ORF">NTEN_LOCUS8061</name>
</gene>
<dbReference type="EMBL" id="CADCXU010011984">
    <property type="protein sequence ID" value="CAB0002274.1"/>
    <property type="molecule type" value="Genomic_DNA"/>
</dbReference>
<reference evidence="2 3" key="1">
    <citation type="submission" date="2020-02" db="EMBL/GenBank/DDBJ databases">
        <authorList>
            <person name="Ferguson B K."/>
        </authorList>
    </citation>
    <scope>NUCLEOTIDE SEQUENCE [LARGE SCALE GENOMIC DNA]</scope>
</reference>
<dbReference type="AlphaFoldDB" id="A0A6H5GFG4"/>
<keyword evidence="3" id="KW-1185">Reference proteome</keyword>